<keyword evidence="4" id="KW-0904">Protein phosphatase</keyword>
<dbReference type="AlphaFoldDB" id="A0AAD1U9V5"/>
<protein>
    <recommendedName>
        <fullName evidence="2">protein-tyrosine-phosphatase</fullName>
        <ecNumber evidence="2">3.1.3.48</ecNumber>
    </recommendedName>
</protein>
<dbReference type="EMBL" id="CAMPGE010005871">
    <property type="protein sequence ID" value="CAI2364713.1"/>
    <property type="molecule type" value="Genomic_DNA"/>
</dbReference>
<feature type="domain" description="Tyrosine-protein phosphatase" evidence="5">
    <location>
        <begin position="216"/>
        <end position="438"/>
    </location>
</feature>
<dbReference type="InterPro" id="IPR000387">
    <property type="entry name" value="Tyr_Pase_dom"/>
</dbReference>
<name>A0AAD1U9V5_EUPCR</name>
<dbReference type="PANTHER" id="PTHR10159">
    <property type="entry name" value="DUAL SPECIFICITY PROTEIN PHOSPHATASE"/>
    <property type="match status" value="1"/>
</dbReference>
<dbReference type="CDD" id="cd14498">
    <property type="entry name" value="DSP"/>
    <property type="match status" value="1"/>
</dbReference>
<sequence length="490" mass="57377">MDTHIKVKKESIESIYFDTMLSELTEEDYKQEIDFIGMDPFRIKTINAQQMFNLYQTFPKMFVCDMRSQEHFKNCHFKSSINIPVDRVAKEDFINFNVKEFIEKYIPKELDKEKFKKRKRSVVVIVAHRVCSVEIFKELQGLFDFENMDDMKFKYSAQDILATKNSILLYRAFKKEKTREVYICRNSFNAIQGKYPFMCKFKGHSLYMDPKKCNGYPNEIIDRRLYLGDATHAKNRTIMYNLGITHILNVSTNLPNTFEDSKSMNITYKKINLEDTEDAPLDNHLFNAAYEFIDKAISKKKIHKMKIYSTKFDLVHNFSDSRKKSMTLVNSAAETNDILLDLSVMAVSEIKNKIYDKLFDIDSLSQIQMHHSNNQNRVLVHCAMGRSRSASMVIMYLMRKFQVSFDTSFDIVKLRREIIDPNEGFIAKLKAFDREQFKLKRGYSFRAGVDEIDELEELSQASDTSDSSTEDLLEKSTVPSTDIKIRPMLL</sequence>
<evidence type="ECO:0000256" key="2">
    <source>
        <dbReference type="ARBA" id="ARBA00013064"/>
    </source>
</evidence>
<dbReference type="PROSITE" id="PS00383">
    <property type="entry name" value="TYR_PHOSPHATASE_1"/>
    <property type="match status" value="1"/>
</dbReference>
<comment type="similarity">
    <text evidence="1">Belongs to the protein-tyrosine phosphatase family. Non-receptor class dual specificity subfamily.</text>
</comment>
<evidence type="ECO:0000259" key="5">
    <source>
        <dbReference type="PROSITE" id="PS50054"/>
    </source>
</evidence>
<dbReference type="InterPro" id="IPR020422">
    <property type="entry name" value="TYR_PHOSPHATASE_DUAL_dom"/>
</dbReference>
<keyword evidence="9" id="KW-1185">Reference proteome</keyword>
<dbReference type="Proteomes" id="UP001295684">
    <property type="component" value="Unassembled WGS sequence"/>
</dbReference>
<gene>
    <name evidence="8" type="ORF">ECRASSUSDP1_LOCUS6059</name>
</gene>
<feature type="domain" description="Rhodanese" evidence="7">
    <location>
        <begin position="65"/>
        <end position="124"/>
    </location>
</feature>
<reference evidence="8" key="1">
    <citation type="submission" date="2023-07" db="EMBL/GenBank/DDBJ databases">
        <authorList>
            <consortium name="AG Swart"/>
            <person name="Singh M."/>
            <person name="Singh A."/>
            <person name="Seah K."/>
            <person name="Emmerich C."/>
        </authorList>
    </citation>
    <scope>NUCLEOTIDE SEQUENCE</scope>
    <source>
        <strain evidence="8">DP1</strain>
    </source>
</reference>
<dbReference type="GO" id="GO:0043409">
    <property type="term" value="P:negative regulation of MAPK cascade"/>
    <property type="evidence" value="ECO:0007669"/>
    <property type="project" value="TreeGrafter"/>
</dbReference>
<dbReference type="Pfam" id="PF00782">
    <property type="entry name" value="DSPc"/>
    <property type="match status" value="1"/>
</dbReference>
<keyword evidence="3" id="KW-0378">Hydrolase</keyword>
<evidence type="ECO:0000256" key="1">
    <source>
        <dbReference type="ARBA" id="ARBA00008601"/>
    </source>
</evidence>
<accession>A0AAD1U9V5</accession>
<evidence type="ECO:0000313" key="9">
    <source>
        <dbReference type="Proteomes" id="UP001295684"/>
    </source>
</evidence>
<dbReference type="PROSITE" id="PS50206">
    <property type="entry name" value="RHODANESE_3"/>
    <property type="match status" value="1"/>
</dbReference>
<dbReference type="Gene3D" id="3.90.190.10">
    <property type="entry name" value="Protein tyrosine phosphatase superfamily"/>
    <property type="match status" value="1"/>
</dbReference>
<evidence type="ECO:0000259" key="6">
    <source>
        <dbReference type="PROSITE" id="PS50056"/>
    </source>
</evidence>
<dbReference type="GO" id="GO:0004725">
    <property type="term" value="F:protein tyrosine phosphatase activity"/>
    <property type="evidence" value="ECO:0007669"/>
    <property type="project" value="UniProtKB-EC"/>
</dbReference>
<dbReference type="PROSITE" id="PS50056">
    <property type="entry name" value="TYR_PHOSPHATASE_2"/>
    <property type="match status" value="1"/>
</dbReference>
<organism evidence="8 9">
    <name type="scientific">Euplotes crassus</name>
    <dbReference type="NCBI Taxonomy" id="5936"/>
    <lineage>
        <taxon>Eukaryota</taxon>
        <taxon>Sar</taxon>
        <taxon>Alveolata</taxon>
        <taxon>Ciliophora</taxon>
        <taxon>Intramacronucleata</taxon>
        <taxon>Spirotrichea</taxon>
        <taxon>Hypotrichia</taxon>
        <taxon>Euplotida</taxon>
        <taxon>Euplotidae</taxon>
        <taxon>Moneuplotes</taxon>
    </lineage>
</organism>
<comment type="caution">
    <text evidence="8">The sequence shown here is derived from an EMBL/GenBank/DDBJ whole genome shotgun (WGS) entry which is preliminary data.</text>
</comment>
<dbReference type="InterPro" id="IPR000340">
    <property type="entry name" value="Dual-sp_phosphatase_cat-dom"/>
</dbReference>
<dbReference type="Gene3D" id="3.40.250.10">
    <property type="entry name" value="Rhodanese-like domain"/>
    <property type="match status" value="1"/>
</dbReference>
<dbReference type="GO" id="GO:0005737">
    <property type="term" value="C:cytoplasm"/>
    <property type="evidence" value="ECO:0007669"/>
    <property type="project" value="TreeGrafter"/>
</dbReference>
<dbReference type="InterPro" id="IPR036873">
    <property type="entry name" value="Rhodanese-like_dom_sf"/>
</dbReference>
<dbReference type="SUPFAM" id="SSF52821">
    <property type="entry name" value="Rhodanese/Cell cycle control phosphatase"/>
    <property type="match status" value="1"/>
</dbReference>
<evidence type="ECO:0000256" key="4">
    <source>
        <dbReference type="ARBA" id="ARBA00022912"/>
    </source>
</evidence>
<dbReference type="SMART" id="SM00195">
    <property type="entry name" value="DSPc"/>
    <property type="match status" value="1"/>
</dbReference>
<evidence type="ECO:0000259" key="7">
    <source>
        <dbReference type="PROSITE" id="PS50206"/>
    </source>
</evidence>
<evidence type="ECO:0000256" key="3">
    <source>
        <dbReference type="ARBA" id="ARBA00022801"/>
    </source>
</evidence>
<dbReference type="InterPro" id="IPR029021">
    <property type="entry name" value="Prot-tyrosine_phosphatase-like"/>
</dbReference>
<dbReference type="PROSITE" id="PS50054">
    <property type="entry name" value="TYR_PHOSPHATASE_DUAL"/>
    <property type="match status" value="1"/>
</dbReference>
<dbReference type="PANTHER" id="PTHR10159:SF530">
    <property type="entry name" value="DUAL SPECIFICITY PROTEIN PHOSPHATASE DDB_G0271350-RELATED"/>
    <property type="match status" value="1"/>
</dbReference>
<dbReference type="InterPro" id="IPR016130">
    <property type="entry name" value="Tyr_Pase_AS"/>
</dbReference>
<proteinExistence type="inferred from homology"/>
<dbReference type="SUPFAM" id="SSF52799">
    <property type="entry name" value="(Phosphotyrosine protein) phosphatases II"/>
    <property type="match status" value="1"/>
</dbReference>
<dbReference type="EC" id="3.1.3.48" evidence="2"/>
<evidence type="ECO:0000313" key="8">
    <source>
        <dbReference type="EMBL" id="CAI2364713.1"/>
    </source>
</evidence>
<feature type="domain" description="Tyrosine specific protein phosphatases" evidence="6">
    <location>
        <begin position="361"/>
        <end position="416"/>
    </location>
</feature>
<dbReference type="InterPro" id="IPR001763">
    <property type="entry name" value="Rhodanese-like_dom"/>
</dbReference>